<dbReference type="InterPro" id="IPR036390">
    <property type="entry name" value="WH_DNA-bd_sf"/>
</dbReference>
<evidence type="ECO:0000313" key="7">
    <source>
        <dbReference type="Proteomes" id="UP000265663"/>
    </source>
</evidence>
<keyword evidence="7" id="KW-1185">Reference proteome</keyword>
<dbReference type="PROSITE" id="PS51683">
    <property type="entry name" value="SAM_OMT_II"/>
    <property type="match status" value="1"/>
</dbReference>
<keyword evidence="2 6" id="KW-0808">Transferase</keyword>
<dbReference type="PANTHER" id="PTHR43712:SF1">
    <property type="entry name" value="HYPOTHETICAL O-METHYLTRANSFERASE (EUROFUNG)-RELATED"/>
    <property type="match status" value="1"/>
</dbReference>
<gene>
    <name evidence="6" type="ORF">GMOD_00005183</name>
</gene>
<dbReference type="Pfam" id="PF08100">
    <property type="entry name" value="Dimerisation"/>
    <property type="match status" value="1"/>
</dbReference>
<dbReference type="InterPro" id="IPR012967">
    <property type="entry name" value="COMT_dimerisation"/>
</dbReference>
<dbReference type="GO" id="GO:0032259">
    <property type="term" value="P:methylation"/>
    <property type="evidence" value="ECO:0007669"/>
    <property type="project" value="UniProtKB-KW"/>
</dbReference>
<proteinExistence type="predicted"/>
<evidence type="ECO:0000313" key="6">
    <source>
        <dbReference type="EMBL" id="RMZ66114.1"/>
    </source>
</evidence>
<protein>
    <submittedName>
        <fullName evidence="6">O-methyltransferase B</fullName>
    </submittedName>
</protein>
<evidence type="ECO:0000256" key="1">
    <source>
        <dbReference type="ARBA" id="ARBA00022603"/>
    </source>
</evidence>
<dbReference type="InterPro" id="IPR036388">
    <property type="entry name" value="WH-like_DNA-bd_sf"/>
</dbReference>
<dbReference type="SUPFAM" id="SSF53335">
    <property type="entry name" value="S-adenosyl-L-methionine-dependent methyltransferases"/>
    <property type="match status" value="1"/>
</dbReference>
<sequence length="421" mass="47006">MNSSGTEGIDPTIIAEAEALLLTLKNHNGDPAQQQKAIRHLEKLRCSMYNGFDTLLFHAQPILPAINVLMEHGVFDAILPQESMSLEDIAAKVDLDATILNRFLRIVITQGIFTEISPRVIAHTPASAIFRNDQAADFFRLGQDYLPTFLMGLSLIPLLAIYSTTQFPQWWKVSQYLKTHSANDAYDATRVPYVWAQGKEGKTYYEAMEEDPIVAEAWHKGMVMIESMQPVTGMFPFRSMLGQVNAERERTFVVDVGGGRGNALVAIMDECGGDVAGRMVLQDLGDVLEGKSPVRIEGVQTMPHNFFDPQPVKNAHVYYLRNVLHNHYDDRSKIILRNIVDAMGSDSRVLIGEMILPAAVSAGSDPMPYFMDLNMFMEGGMERTEDQWNGLLEAVGLEIKKIWRLTSNPVQATIEARLKGC</sequence>
<dbReference type="AlphaFoldDB" id="A0A3M7LV60"/>
<accession>A0A3M7LV60</accession>
<evidence type="ECO:0000259" key="4">
    <source>
        <dbReference type="Pfam" id="PF00891"/>
    </source>
</evidence>
<dbReference type="Gene3D" id="3.40.50.150">
    <property type="entry name" value="Vaccinia Virus protein VP39"/>
    <property type="match status" value="1"/>
</dbReference>
<dbReference type="InterPro" id="IPR016461">
    <property type="entry name" value="COMT-like"/>
</dbReference>
<dbReference type="OrthoDB" id="1535081at2759"/>
<dbReference type="Gene3D" id="1.10.10.10">
    <property type="entry name" value="Winged helix-like DNA-binding domain superfamily/Winged helix DNA-binding domain"/>
    <property type="match status" value="1"/>
</dbReference>
<feature type="domain" description="O-methyltransferase C-terminal" evidence="4">
    <location>
        <begin position="201"/>
        <end position="396"/>
    </location>
</feature>
<dbReference type="Pfam" id="PF00891">
    <property type="entry name" value="Methyltransf_2"/>
    <property type="match status" value="1"/>
</dbReference>
<name>A0A3M7LV60_9PLEO</name>
<organism evidence="6 7">
    <name type="scientific">Pyrenophora seminiperda CCB06</name>
    <dbReference type="NCBI Taxonomy" id="1302712"/>
    <lineage>
        <taxon>Eukaryota</taxon>
        <taxon>Fungi</taxon>
        <taxon>Dikarya</taxon>
        <taxon>Ascomycota</taxon>
        <taxon>Pezizomycotina</taxon>
        <taxon>Dothideomycetes</taxon>
        <taxon>Pleosporomycetidae</taxon>
        <taxon>Pleosporales</taxon>
        <taxon>Pleosporineae</taxon>
        <taxon>Pleosporaceae</taxon>
        <taxon>Pyrenophora</taxon>
    </lineage>
</organism>
<evidence type="ECO:0000256" key="3">
    <source>
        <dbReference type="ARBA" id="ARBA00022691"/>
    </source>
</evidence>
<dbReference type="Proteomes" id="UP000265663">
    <property type="component" value="Unassembled WGS sequence"/>
</dbReference>
<dbReference type="EMBL" id="KE747806">
    <property type="protein sequence ID" value="RMZ66114.1"/>
    <property type="molecule type" value="Genomic_DNA"/>
</dbReference>
<feature type="domain" description="O-methyltransferase dimerisation" evidence="5">
    <location>
        <begin position="66"/>
        <end position="130"/>
    </location>
</feature>
<dbReference type="InterPro" id="IPR029063">
    <property type="entry name" value="SAM-dependent_MTases_sf"/>
</dbReference>
<dbReference type="InterPro" id="IPR001077">
    <property type="entry name" value="COMT_C"/>
</dbReference>
<keyword evidence="1 6" id="KW-0489">Methyltransferase</keyword>
<evidence type="ECO:0000259" key="5">
    <source>
        <dbReference type="Pfam" id="PF08100"/>
    </source>
</evidence>
<dbReference type="GO" id="GO:0008171">
    <property type="term" value="F:O-methyltransferase activity"/>
    <property type="evidence" value="ECO:0007669"/>
    <property type="project" value="InterPro"/>
</dbReference>
<dbReference type="SUPFAM" id="SSF46785">
    <property type="entry name" value="Winged helix' DNA-binding domain"/>
    <property type="match status" value="1"/>
</dbReference>
<dbReference type="GO" id="GO:0046983">
    <property type="term" value="F:protein dimerization activity"/>
    <property type="evidence" value="ECO:0007669"/>
    <property type="project" value="InterPro"/>
</dbReference>
<evidence type="ECO:0000256" key="2">
    <source>
        <dbReference type="ARBA" id="ARBA00022679"/>
    </source>
</evidence>
<keyword evidence="3" id="KW-0949">S-adenosyl-L-methionine</keyword>
<dbReference type="PANTHER" id="PTHR43712">
    <property type="entry name" value="PUTATIVE (AFU_ORTHOLOGUE AFUA_4G14580)-RELATED"/>
    <property type="match status" value="1"/>
</dbReference>
<reference evidence="6 7" key="1">
    <citation type="journal article" date="2014" name="PLoS ONE">
        <title>De novo Genome Assembly of the Fungal Plant Pathogen Pyrenophora semeniperda.</title>
        <authorList>
            <person name="Soliai M.M."/>
            <person name="Meyer S.E."/>
            <person name="Udall J.A."/>
            <person name="Elzinga D.E."/>
            <person name="Hermansen R.A."/>
            <person name="Bodily P.M."/>
            <person name="Hart A.A."/>
            <person name="Coleman C.E."/>
        </authorList>
    </citation>
    <scope>NUCLEOTIDE SEQUENCE [LARGE SCALE GENOMIC DNA]</scope>
    <source>
        <strain evidence="6 7">CCB06</strain>
        <tissue evidence="6">Mycelium</tissue>
    </source>
</reference>